<sequence length="56" mass="6133">MYGMNADGWLAVHHVEHRELLEKAERTARRRPARAERPAPSPVAAAVPVSTAPVCC</sequence>
<gene>
    <name evidence="2" type="ORF">ACFFGH_20810</name>
</gene>
<dbReference type="EMBL" id="JBHLTG010000005">
    <property type="protein sequence ID" value="MFC0680283.1"/>
    <property type="molecule type" value="Genomic_DNA"/>
</dbReference>
<feature type="region of interest" description="Disordered" evidence="1">
    <location>
        <begin position="24"/>
        <end position="44"/>
    </location>
</feature>
<accession>A0ABV6RTH4</accession>
<dbReference type="RefSeq" id="WP_386671883.1">
    <property type="nucleotide sequence ID" value="NZ_JBHLTG010000005.1"/>
</dbReference>
<evidence type="ECO:0000313" key="3">
    <source>
        <dbReference type="Proteomes" id="UP001589896"/>
    </source>
</evidence>
<organism evidence="2 3">
    <name type="scientific">Lysobacter korlensis</name>
    <dbReference type="NCBI Taxonomy" id="553636"/>
    <lineage>
        <taxon>Bacteria</taxon>
        <taxon>Pseudomonadati</taxon>
        <taxon>Pseudomonadota</taxon>
        <taxon>Gammaproteobacteria</taxon>
        <taxon>Lysobacterales</taxon>
        <taxon>Lysobacteraceae</taxon>
        <taxon>Lysobacter</taxon>
    </lineage>
</organism>
<proteinExistence type="predicted"/>
<feature type="compositionally biased region" description="Basic and acidic residues" evidence="1">
    <location>
        <begin position="24"/>
        <end position="37"/>
    </location>
</feature>
<name>A0ABV6RTH4_9GAMM</name>
<protein>
    <submittedName>
        <fullName evidence="2">Uncharacterized protein</fullName>
    </submittedName>
</protein>
<evidence type="ECO:0000256" key="1">
    <source>
        <dbReference type="SAM" id="MobiDB-lite"/>
    </source>
</evidence>
<reference evidence="2 3" key="1">
    <citation type="submission" date="2024-09" db="EMBL/GenBank/DDBJ databases">
        <authorList>
            <person name="Sun Q."/>
            <person name="Mori K."/>
        </authorList>
    </citation>
    <scope>NUCLEOTIDE SEQUENCE [LARGE SCALE GENOMIC DNA]</scope>
    <source>
        <strain evidence="2 3">KCTC 23076</strain>
    </source>
</reference>
<dbReference type="Proteomes" id="UP001589896">
    <property type="component" value="Unassembled WGS sequence"/>
</dbReference>
<keyword evidence="3" id="KW-1185">Reference proteome</keyword>
<evidence type="ECO:0000313" key="2">
    <source>
        <dbReference type="EMBL" id="MFC0680283.1"/>
    </source>
</evidence>
<comment type="caution">
    <text evidence="2">The sequence shown here is derived from an EMBL/GenBank/DDBJ whole genome shotgun (WGS) entry which is preliminary data.</text>
</comment>